<dbReference type="Gene3D" id="1.10.10.10">
    <property type="entry name" value="Winged helix-like DNA-binding domain superfamily/Winged helix DNA-binding domain"/>
    <property type="match status" value="1"/>
</dbReference>
<keyword evidence="1" id="KW-0418">Kinase</keyword>
<sequence>MQTSLSPSERTILDIVRRYGAPSRAAICAECDLAQQSVHRLVEQLIVRGLLRAGEPVKGGRGQPSPRIELVREAVYAIGLSINTDSVALCLADLGCNVIEEVLLPTPPLRREAALAQIGEATAAMLKRNKVARKRVVGVGVAITGFFVGDEGRVSTPEPLKEWSLLALAPMLEAALGLPVWIENNAKTAAIGESLLGVGLWARSFFYLSFNYGFGGGVVIDGMPYFGSHHNAGEMTIFEPDEAERRPALQYLLAELRANGITVDSVEALRERFDPAWPGVEAWLARTLPALDRVINSVAGLVDPEAIVFGGQLPTALGSMMIERAQFYGKHRYGVAPPRPKLVLSEAAGNATVIGAALLPLKQCFFR</sequence>
<organism evidence="1 2">
    <name type="scientific">Paraburkholderia caledonica</name>
    <dbReference type="NCBI Taxonomy" id="134536"/>
    <lineage>
        <taxon>Bacteria</taxon>
        <taxon>Pseudomonadati</taxon>
        <taxon>Pseudomonadota</taxon>
        <taxon>Betaproteobacteria</taxon>
        <taxon>Burkholderiales</taxon>
        <taxon>Burkholderiaceae</taxon>
        <taxon>Paraburkholderia</taxon>
    </lineage>
</organism>
<name>A0AB73INH7_9BURK</name>
<dbReference type="AlphaFoldDB" id="A0AB73INH7"/>
<dbReference type="SUPFAM" id="SSF53067">
    <property type="entry name" value="Actin-like ATPase domain"/>
    <property type="match status" value="1"/>
</dbReference>
<accession>A0AB73INH7</accession>
<evidence type="ECO:0000313" key="2">
    <source>
        <dbReference type="Proteomes" id="UP001229486"/>
    </source>
</evidence>
<evidence type="ECO:0000313" key="1">
    <source>
        <dbReference type="EMBL" id="MDP9651562.1"/>
    </source>
</evidence>
<dbReference type="Pfam" id="PF00480">
    <property type="entry name" value="ROK"/>
    <property type="match status" value="1"/>
</dbReference>
<dbReference type="PANTHER" id="PTHR18964">
    <property type="entry name" value="ROK (REPRESSOR, ORF, KINASE) FAMILY"/>
    <property type="match status" value="1"/>
</dbReference>
<dbReference type="EMBL" id="JAURTK010000023">
    <property type="protein sequence ID" value="MDP9651562.1"/>
    <property type="molecule type" value="Genomic_DNA"/>
</dbReference>
<dbReference type="RefSeq" id="WP_392396140.1">
    <property type="nucleotide sequence ID" value="NZ_JAURTK010000023.1"/>
</dbReference>
<dbReference type="Proteomes" id="UP001229486">
    <property type="component" value="Unassembled WGS sequence"/>
</dbReference>
<comment type="caution">
    <text evidence="1">The sequence shown here is derived from an EMBL/GenBank/DDBJ whole genome shotgun (WGS) entry which is preliminary data.</text>
</comment>
<dbReference type="InterPro" id="IPR000600">
    <property type="entry name" value="ROK"/>
</dbReference>
<dbReference type="PANTHER" id="PTHR18964:SF169">
    <property type="entry name" value="N-ACETYLMANNOSAMINE KINASE"/>
    <property type="match status" value="1"/>
</dbReference>
<keyword evidence="1" id="KW-0808">Transferase</keyword>
<dbReference type="InterPro" id="IPR036388">
    <property type="entry name" value="WH-like_DNA-bd_sf"/>
</dbReference>
<dbReference type="GO" id="GO:0019262">
    <property type="term" value="P:N-acetylneuraminate catabolic process"/>
    <property type="evidence" value="ECO:0007669"/>
    <property type="project" value="TreeGrafter"/>
</dbReference>
<reference evidence="1" key="1">
    <citation type="submission" date="2023-07" db="EMBL/GenBank/DDBJ databases">
        <title>Sorghum-associated microbial communities from plants grown in Nebraska, USA.</title>
        <authorList>
            <person name="Schachtman D."/>
        </authorList>
    </citation>
    <scope>NUCLEOTIDE SEQUENCE</scope>
    <source>
        <strain evidence="1">DS1061</strain>
    </source>
</reference>
<dbReference type="InterPro" id="IPR036390">
    <property type="entry name" value="WH_DNA-bd_sf"/>
</dbReference>
<dbReference type="CDD" id="cd23763">
    <property type="entry name" value="ASKHA_ATPase_ROK"/>
    <property type="match status" value="1"/>
</dbReference>
<protein>
    <submittedName>
        <fullName evidence="1">NBD/HSP70 family sugar kinase</fullName>
    </submittedName>
</protein>
<dbReference type="Gene3D" id="3.30.420.40">
    <property type="match status" value="2"/>
</dbReference>
<dbReference type="GO" id="GO:0009384">
    <property type="term" value="F:N-acylmannosamine kinase activity"/>
    <property type="evidence" value="ECO:0007669"/>
    <property type="project" value="TreeGrafter"/>
</dbReference>
<dbReference type="InterPro" id="IPR043129">
    <property type="entry name" value="ATPase_NBD"/>
</dbReference>
<gene>
    <name evidence="1" type="ORF">J2793_007037</name>
</gene>
<proteinExistence type="predicted"/>
<dbReference type="SUPFAM" id="SSF46785">
    <property type="entry name" value="Winged helix' DNA-binding domain"/>
    <property type="match status" value="1"/>
</dbReference>